<accession>E1WXV2</accession>
<dbReference type="KEGG" id="bmx:BMS_1025"/>
<reference evidence="3" key="1">
    <citation type="journal article" date="2013" name="ISME J.">
        <title>A small predatory core genome in the divergent marine Bacteriovorax marinus SJ and the terrestrial Bdellovibrio bacteriovorus.</title>
        <authorList>
            <person name="Crossman L.C."/>
            <person name="Chen H."/>
            <person name="Cerdeno-Tarraga A.M."/>
            <person name="Brooks K."/>
            <person name="Quail M.A."/>
            <person name="Pineiro S.A."/>
            <person name="Hobley L."/>
            <person name="Sockett R.E."/>
            <person name="Bentley S.D."/>
            <person name="Parkhill J."/>
            <person name="Williams H.N."/>
            <person name="Stine O.C."/>
        </authorList>
    </citation>
    <scope>NUCLEOTIDE SEQUENCE [LARGE SCALE GENOMIC DNA]</scope>
    <source>
        <strain evidence="3">ATCC BAA-682 / DSM 15412 / SJ</strain>
    </source>
</reference>
<dbReference type="EMBL" id="FQ312005">
    <property type="protein sequence ID" value="CBW25909.1"/>
    <property type="molecule type" value="Genomic_DNA"/>
</dbReference>
<dbReference type="STRING" id="862908.BMS_1025"/>
<protein>
    <submittedName>
        <fullName evidence="2">Membrane protein</fullName>
    </submittedName>
</protein>
<dbReference type="Pfam" id="PF14238">
    <property type="entry name" value="DUF4340"/>
    <property type="match status" value="1"/>
</dbReference>
<evidence type="ECO:0000313" key="3">
    <source>
        <dbReference type="Proteomes" id="UP000008963"/>
    </source>
</evidence>
<dbReference type="RefSeq" id="WP_014243693.1">
    <property type="nucleotide sequence ID" value="NC_016620.1"/>
</dbReference>
<proteinExistence type="predicted"/>
<dbReference type="OrthoDB" id="5289209at2"/>
<organism evidence="2 3">
    <name type="scientific">Halobacteriovorax marinus (strain ATCC BAA-682 / DSM 15412 / SJ)</name>
    <name type="common">Bacteriovorax marinus</name>
    <dbReference type="NCBI Taxonomy" id="862908"/>
    <lineage>
        <taxon>Bacteria</taxon>
        <taxon>Pseudomonadati</taxon>
        <taxon>Bdellovibrionota</taxon>
        <taxon>Bacteriovoracia</taxon>
        <taxon>Bacteriovoracales</taxon>
        <taxon>Halobacteriovoraceae</taxon>
        <taxon>Halobacteriovorax</taxon>
    </lineage>
</organism>
<gene>
    <name evidence="2" type="ordered locus">BMS_1025</name>
</gene>
<feature type="domain" description="DUF4340" evidence="1">
    <location>
        <begin position="81"/>
        <end position="259"/>
    </location>
</feature>
<dbReference type="Proteomes" id="UP000008963">
    <property type="component" value="Chromosome"/>
</dbReference>
<dbReference type="InterPro" id="IPR025641">
    <property type="entry name" value="DUF4340"/>
</dbReference>
<dbReference type="PATRIC" id="fig|862908.3.peg.976"/>
<dbReference type="AlphaFoldDB" id="E1WXV2"/>
<dbReference type="HOGENOM" id="CLU_808375_0_0_7"/>
<keyword evidence="3" id="KW-1185">Reference proteome</keyword>
<name>E1WXV2_HALMS</name>
<evidence type="ECO:0000259" key="1">
    <source>
        <dbReference type="Pfam" id="PF14238"/>
    </source>
</evidence>
<sequence length="343" mass="39367">MLVKISTDRTKSANFLIIMFALVLFIGGLASEFFQAPLNQNTALSRYQLLLKPEEVDQIDSIELENRLGTFKIDKDKSQSWSLTSPRNLPSNSSTVKSILDNLKEIKIRQILPKDTINISNFSLDSPLMKLKISYFGGKENYLNIGLVNPIDNSTYVTFSNKDAIYHVDALKNSMEGLSLSNFIEPKIFTQDLKSIQDFKIYRGKIPSTNQRLSIRSEKDGWIDNSGNTLEPKAVEDYLMELLSLKSSLILDKRTEKLDEALTRYFSNPSYTVEVLDKSGEKVFYEVSYLINTLPDIKMEKRQTFIVKASNRPHPYVIEKQFLNSFSKSQRSFKKLSIKKLFY</sequence>
<evidence type="ECO:0000313" key="2">
    <source>
        <dbReference type="EMBL" id="CBW25909.1"/>
    </source>
</evidence>